<dbReference type="AlphaFoldDB" id="A0A5C6VF11"/>
<gene>
    <name evidence="8" type="ORF">FRX97_04680</name>
</gene>
<accession>A0A5C6VF11</accession>
<dbReference type="Proteomes" id="UP000321168">
    <property type="component" value="Unassembled WGS sequence"/>
</dbReference>
<dbReference type="SUPFAM" id="SSF103481">
    <property type="entry name" value="Multidrug resistance efflux transporter EmrE"/>
    <property type="match status" value="2"/>
</dbReference>
<feature type="transmembrane region" description="Helical" evidence="6">
    <location>
        <begin position="71"/>
        <end position="92"/>
    </location>
</feature>
<dbReference type="InterPro" id="IPR050638">
    <property type="entry name" value="AA-Vitamin_Transporters"/>
</dbReference>
<dbReference type="Gene3D" id="1.10.3730.20">
    <property type="match status" value="1"/>
</dbReference>
<dbReference type="RefSeq" id="WP_147013900.1">
    <property type="nucleotide sequence ID" value="NZ_VORB01000003.1"/>
</dbReference>
<keyword evidence="3 6" id="KW-0812">Transmembrane</keyword>
<dbReference type="Pfam" id="PF00892">
    <property type="entry name" value="EamA"/>
    <property type="match status" value="2"/>
</dbReference>
<evidence type="ECO:0000256" key="5">
    <source>
        <dbReference type="ARBA" id="ARBA00023136"/>
    </source>
</evidence>
<feature type="transmembrane region" description="Helical" evidence="6">
    <location>
        <begin position="159"/>
        <end position="177"/>
    </location>
</feature>
<evidence type="ECO:0000256" key="3">
    <source>
        <dbReference type="ARBA" id="ARBA00022692"/>
    </source>
</evidence>
<evidence type="ECO:0000256" key="4">
    <source>
        <dbReference type="ARBA" id="ARBA00022989"/>
    </source>
</evidence>
<feature type="transmembrane region" description="Helical" evidence="6">
    <location>
        <begin position="220"/>
        <end position="242"/>
    </location>
</feature>
<dbReference type="InterPro" id="IPR000620">
    <property type="entry name" value="EamA_dom"/>
</dbReference>
<dbReference type="EMBL" id="VORB01000003">
    <property type="protein sequence ID" value="TXC81818.1"/>
    <property type="molecule type" value="Genomic_DNA"/>
</dbReference>
<dbReference type="InterPro" id="IPR037185">
    <property type="entry name" value="EmrE-like"/>
</dbReference>
<feature type="transmembrane region" description="Helical" evidence="6">
    <location>
        <begin position="98"/>
        <end position="122"/>
    </location>
</feature>
<dbReference type="GO" id="GO:0016020">
    <property type="term" value="C:membrane"/>
    <property type="evidence" value="ECO:0007669"/>
    <property type="project" value="UniProtKB-SubCell"/>
</dbReference>
<feature type="domain" description="EamA" evidence="7">
    <location>
        <begin position="161"/>
        <end position="295"/>
    </location>
</feature>
<evidence type="ECO:0000256" key="6">
    <source>
        <dbReference type="SAM" id="Phobius"/>
    </source>
</evidence>
<dbReference type="PANTHER" id="PTHR32322:SF2">
    <property type="entry name" value="EAMA DOMAIN-CONTAINING PROTEIN"/>
    <property type="match status" value="1"/>
</dbReference>
<dbReference type="OrthoDB" id="1117213at2"/>
<feature type="transmembrane region" description="Helical" evidence="6">
    <location>
        <begin position="37"/>
        <end position="59"/>
    </location>
</feature>
<feature type="transmembrane region" description="Helical" evidence="6">
    <location>
        <begin position="276"/>
        <end position="294"/>
    </location>
</feature>
<comment type="caution">
    <text evidence="8">The sequence shown here is derived from an EMBL/GenBank/DDBJ whole genome shotgun (WGS) entry which is preliminary data.</text>
</comment>
<keyword evidence="4 6" id="KW-1133">Transmembrane helix</keyword>
<proteinExistence type="inferred from homology"/>
<protein>
    <submittedName>
        <fullName evidence="8">DMT family transporter</fullName>
    </submittedName>
</protein>
<comment type="similarity">
    <text evidence="2">Belongs to the EamA transporter family.</text>
</comment>
<evidence type="ECO:0000256" key="2">
    <source>
        <dbReference type="ARBA" id="ARBA00007362"/>
    </source>
</evidence>
<sequence>MKSAGWIASRLGLLAAIWGSSFILIKRGLYNATGDVVFTGFQVGFLRITLAALVLLPFALRSFKKVKKKEWVPLIVAGCVGNGMPALLFAIAQTKINSALAGVLNSLTPFFTLIIGMVFFGVVASGRKYLGVILGLLGAIGLILSQSNFSFQLDQVGGYSLLVLAACLCYASSVNIIKTYLKDLRPVEITSISFAIMLLPFLSGVYFTDVPGVLSDVDGAWFSFLCISILGVCGTALAVILFNHVIKETSALTASSVTYLIPIVAVIWGVVDGEAFTLLDLLFSLVIISGVYLVNSKKT</sequence>
<evidence type="ECO:0000313" key="9">
    <source>
        <dbReference type="Proteomes" id="UP000321168"/>
    </source>
</evidence>
<dbReference type="PANTHER" id="PTHR32322">
    <property type="entry name" value="INNER MEMBRANE TRANSPORTER"/>
    <property type="match status" value="1"/>
</dbReference>
<keyword evidence="9" id="KW-1185">Reference proteome</keyword>
<evidence type="ECO:0000259" key="7">
    <source>
        <dbReference type="Pfam" id="PF00892"/>
    </source>
</evidence>
<evidence type="ECO:0000313" key="8">
    <source>
        <dbReference type="EMBL" id="TXC81818.1"/>
    </source>
</evidence>
<comment type="subcellular location">
    <subcellularLocation>
        <location evidence="1">Membrane</location>
        <topology evidence="1">Multi-pass membrane protein</topology>
    </subcellularLocation>
</comment>
<feature type="transmembrane region" description="Helical" evidence="6">
    <location>
        <begin position="249"/>
        <end position="270"/>
    </location>
</feature>
<name>A0A5C6VF11_9FLAO</name>
<evidence type="ECO:0000256" key="1">
    <source>
        <dbReference type="ARBA" id="ARBA00004141"/>
    </source>
</evidence>
<organism evidence="8 9">
    <name type="scientific">Luteibaculum oceani</name>
    <dbReference type="NCBI Taxonomy" id="1294296"/>
    <lineage>
        <taxon>Bacteria</taxon>
        <taxon>Pseudomonadati</taxon>
        <taxon>Bacteroidota</taxon>
        <taxon>Flavobacteriia</taxon>
        <taxon>Flavobacteriales</taxon>
        <taxon>Luteibaculaceae</taxon>
        <taxon>Luteibaculum</taxon>
    </lineage>
</organism>
<feature type="transmembrane region" description="Helical" evidence="6">
    <location>
        <begin position="129"/>
        <end position="147"/>
    </location>
</feature>
<feature type="domain" description="EamA" evidence="7">
    <location>
        <begin position="13"/>
        <end position="143"/>
    </location>
</feature>
<feature type="transmembrane region" description="Helical" evidence="6">
    <location>
        <begin position="189"/>
        <end position="208"/>
    </location>
</feature>
<reference evidence="8 9" key="1">
    <citation type="submission" date="2019-08" db="EMBL/GenBank/DDBJ databases">
        <title>Genome of Luteibaculum oceani JCM 18817.</title>
        <authorList>
            <person name="Bowman J.P."/>
        </authorList>
    </citation>
    <scope>NUCLEOTIDE SEQUENCE [LARGE SCALE GENOMIC DNA]</scope>
    <source>
        <strain evidence="8 9">JCM 18817</strain>
    </source>
</reference>
<keyword evidence="5 6" id="KW-0472">Membrane</keyword>
<feature type="transmembrane region" description="Helical" evidence="6">
    <location>
        <begin position="7"/>
        <end position="25"/>
    </location>
</feature>